<dbReference type="InterPro" id="IPR036397">
    <property type="entry name" value="RNaseH_sf"/>
</dbReference>
<evidence type="ECO:0000259" key="1">
    <source>
        <dbReference type="Pfam" id="PF13976"/>
    </source>
</evidence>
<comment type="caution">
    <text evidence="2">The sequence shown here is derived from an EMBL/GenBank/DDBJ whole genome shotgun (WGS) entry which is preliminary data.</text>
</comment>
<dbReference type="InterPro" id="IPR012337">
    <property type="entry name" value="RNaseH-like_sf"/>
</dbReference>
<dbReference type="STRING" id="3775.A0A1Q3CQW9"/>
<keyword evidence="3" id="KW-1185">Reference proteome</keyword>
<name>A0A1Q3CQW9_CEPFO</name>
<dbReference type="InterPro" id="IPR025724">
    <property type="entry name" value="GAG-pre-integrase_dom"/>
</dbReference>
<dbReference type="PANTHER" id="PTHR42648:SF28">
    <property type="entry name" value="TRANSPOSON-ENCODED PROTEIN WITH RIBONUCLEASE H-LIKE AND RETROVIRUS ZINC FINGER-LIKE DOMAINS"/>
    <property type="match status" value="1"/>
</dbReference>
<dbReference type="SUPFAM" id="SSF53098">
    <property type="entry name" value="Ribonuclease H-like"/>
    <property type="match status" value="1"/>
</dbReference>
<evidence type="ECO:0000313" key="2">
    <source>
        <dbReference type="EMBL" id="GAV82640.1"/>
    </source>
</evidence>
<protein>
    <submittedName>
        <fullName evidence="2">Gag_pre-integrs domain-containing protein</fullName>
    </submittedName>
</protein>
<dbReference type="Gene3D" id="3.30.420.10">
    <property type="entry name" value="Ribonuclease H-like superfamily/Ribonuclease H"/>
    <property type="match status" value="1"/>
</dbReference>
<dbReference type="EMBL" id="BDDD01002688">
    <property type="protein sequence ID" value="GAV82640.1"/>
    <property type="molecule type" value="Genomic_DNA"/>
</dbReference>
<evidence type="ECO:0000313" key="3">
    <source>
        <dbReference type="Proteomes" id="UP000187406"/>
    </source>
</evidence>
<dbReference type="OrthoDB" id="1751483at2759"/>
<dbReference type="PANTHER" id="PTHR42648">
    <property type="entry name" value="TRANSPOSASE, PUTATIVE-RELATED"/>
    <property type="match status" value="1"/>
</dbReference>
<gene>
    <name evidence="2" type="ORF">CFOL_v3_26091</name>
</gene>
<proteinExistence type="predicted"/>
<reference evidence="3" key="1">
    <citation type="submission" date="2016-04" db="EMBL/GenBank/DDBJ databases">
        <title>Cephalotus genome sequencing.</title>
        <authorList>
            <person name="Fukushima K."/>
            <person name="Hasebe M."/>
            <person name="Fang X."/>
        </authorList>
    </citation>
    <scope>NUCLEOTIDE SEQUENCE [LARGE SCALE GENOMIC DNA]</scope>
    <source>
        <strain evidence="3">cv. St1</strain>
    </source>
</reference>
<dbReference type="GO" id="GO:0003676">
    <property type="term" value="F:nucleic acid binding"/>
    <property type="evidence" value="ECO:0007669"/>
    <property type="project" value="InterPro"/>
</dbReference>
<feature type="domain" description="GAG-pre-integrase" evidence="1">
    <location>
        <begin position="9"/>
        <end position="77"/>
    </location>
</feature>
<dbReference type="InterPro" id="IPR039537">
    <property type="entry name" value="Retrotran_Ty1/copia-like"/>
</dbReference>
<dbReference type="Proteomes" id="UP000187406">
    <property type="component" value="Unassembled WGS sequence"/>
</dbReference>
<dbReference type="Pfam" id="PF13976">
    <property type="entry name" value="gag_pre-integrs"/>
    <property type="match status" value="1"/>
</dbReference>
<dbReference type="AlphaFoldDB" id="A0A1Q3CQW9"/>
<sequence>MKGKKFNHLYHLQGSTVMGSADATSSSVFEEDRRKLWHMCLGHMSERGMKTLSKCGLLYREQTTSLDFCEHCVIGKQSRVRFNTGTHSIKDTLDYIHSDLWGPAQVPSKGYALYFVMFIDDFSRKVWVYFL</sequence>
<organism evidence="2 3">
    <name type="scientific">Cephalotus follicularis</name>
    <name type="common">Albany pitcher plant</name>
    <dbReference type="NCBI Taxonomy" id="3775"/>
    <lineage>
        <taxon>Eukaryota</taxon>
        <taxon>Viridiplantae</taxon>
        <taxon>Streptophyta</taxon>
        <taxon>Embryophyta</taxon>
        <taxon>Tracheophyta</taxon>
        <taxon>Spermatophyta</taxon>
        <taxon>Magnoliopsida</taxon>
        <taxon>eudicotyledons</taxon>
        <taxon>Gunneridae</taxon>
        <taxon>Pentapetalae</taxon>
        <taxon>rosids</taxon>
        <taxon>fabids</taxon>
        <taxon>Oxalidales</taxon>
        <taxon>Cephalotaceae</taxon>
        <taxon>Cephalotus</taxon>
    </lineage>
</organism>
<dbReference type="InParanoid" id="A0A1Q3CQW9"/>
<accession>A0A1Q3CQW9</accession>